<dbReference type="SUPFAM" id="SSF53300">
    <property type="entry name" value="vWA-like"/>
    <property type="match status" value="1"/>
</dbReference>
<evidence type="ECO:0000256" key="15">
    <source>
        <dbReference type="ARBA" id="ARBA00022825"/>
    </source>
</evidence>
<dbReference type="PROSITE" id="PS50923">
    <property type="entry name" value="SUSHI"/>
    <property type="match status" value="2"/>
</dbReference>
<dbReference type="GO" id="GO:0009986">
    <property type="term" value="C:cell surface"/>
    <property type="evidence" value="ECO:0007669"/>
    <property type="project" value="UniProtKB-SubCell"/>
</dbReference>
<dbReference type="InterPro" id="IPR000436">
    <property type="entry name" value="Sushi_SCR_CCP_dom"/>
</dbReference>
<comment type="function">
    <text evidence="23">Precursor of the catalytic component of the C3 and C5 convertase complexes of the alternative pathway of the complement system, a cascade of proteins that leads to phagocytosis and breakdown of pathogens and signaling that strengthens the adaptive immune system. The alternative complement pathway acts as an amplification loop that enhances other complement pathways (classical, lectin and GZMK) by promoting formation of additional C3 and C5 convertases. CFB is cleaved and activated by CFD to generate Ba and Bb chains; Bb chain constituting the catalytic component of the C3 and C5 convertases.</text>
</comment>
<keyword evidence="17 27" id="KW-1015">Disulfide bond</keyword>
<evidence type="ECO:0000256" key="26">
    <source>
        <dbReference type="PIRSR" id="PIRSR001154-1"/>
    </source>
</evidence>
<feature type="domain" description="Peptidase S1" evidence="30">
    <location>
        <begin position="456"/>
        <end position="743"/>
    </location>
</feature>
<dbReference type="InterPro" id="IPR036465">
    <property type="entry name" value="vWFA_dom_sf"/>
</dbReference>
<evidence type="ECO:0000256" key="14">
    <source>
        <dbReference type="ARBA" id="ARBA00022801"/>
    </source>
</evidence>
<evidence type="ECO:0000256" key="20">
    <source>
        <dbReference type="ARBA" id="ARBA00029636"/>
    </source>
</evidence>
<evidence type="ECO:0000256" key="3">
    <source>
        <dbReference type="ARBA" id="ARBA00001946"/>
    </source>
</evidence>
<evidence type="ECO:0000256" key="5">
    <source>
        <dbReference type="ARBA" id="ARBA00004613"/>
    </source>
</evidence>
<dbReference type="GO" id="GO:0009617">
    <property type="term" value="P:response to bacterium"/>
    <property type="evidence" value="ECO:0007669"/>
    <property type="project" value="TreeGrafter"/>
</dbReference>
<keyword evidence="9" id="KW-0399">Innate immunity</keyword>
<dbReference type="InterPro" id="IPR011360">
    <property type="entry name" value="Compl_C2_B"/>
</dbReference>
<dbReference type="PANTHER" id="PTHR46393">
    <property type="entry name" value="SUSHI DOMAIN-CONTAINING PROTEIN"/>
    <property type="match status" value="1"/>
</dbReference>
<comment type="caution">
    <text evidence="27">Lacks conserved residue(s) required for the propagation of feature annotation.</text>
</comment>
<dbReference type="EC" id="3.4.21.47" evidence="6"/>
<comment type="cofactor">
    <cofactor evidence="2">
        <name>Mn(2+)</name>
        <dbReference type="ChEBI" id="CHEBI:29035"/>
    </cofactor>
</comment>
<dbReference type="PIRSF" id="PIRSF001154">
    <property type="entry name" value="Compl_C2_B"/>
    <property type="match status" value="1"/>
</dbReference>
<dbReference type="InterPro" id="IPR043504">
    <property type="entry name" value="Peptidase_S1_PA_chymotrypsin"/>
</dbReference>
<evidence type="ECO:0000313" key="33">
    <source>
        <dbReference type="Proteomes" id="UP001295444"/>
    </source>
</evidence>
<dbReference type="InterPro" id="IPR001254">
    <property type="entry name" value="Trypsin_dom"/>
</dbReference>
<dbReference type="GO" id="GO:0004252">
    <property type="term" value="F:serine-type endopeptidase activity"/>
    <property type="evidence" value="ECO:0007669"/>
    <property type="project" value="UniProtKB-EC"/>
</dbReference>
<dbReference type="SMART" id="SM00032">
    <property type="entry name" value="CCP"/>
    <property type="match status" value="3"/>
</dbReference>
<evidence type="ECO:0000256" key="21">
    <source>
        <dbReference type="ARBA" id="ARBA00093327"/>
    </source>
</evidence>
<evidence type="ECO:0000256" key="9">
    <source>
        <dbReference type="ARBA" id="ARBA00022588"/>
    </source>
</evidence>
<dbReference type="Gene3D" id="2.10.70.10">
    <property type="entry name" value="Complement Module, domain 1"/>
    <property type="match status" value="3"/>
</dbReference>
<dbReference type="Pfam" id="PF00092">
    <property type="entry name" value="VWA"/>
    <property type="match status" value="1"/>
</dbReference>
<evidence type="ECO:0000256" key="4">
    <source>
        <dbReference type="ARBA" id="ARBA00004241"/>
    </source>
</evidence>
<dbReference type="GO" id="GO:0006508">
    <property type="term" value="P:proteolysis"/>
    <property type="evidence" value="ECO:0007669"/>
    <property type="project" value="UniProtKB-KW"/>
</dbReference>
<evidence type="ECO:0000256" key="23">
    <source>
        <dbReference type="ARBA" id="ARBA00093434"/>
    </source>
</evidence>
<evidence type="ECO:0000256" key="10">
    <source>
        <dbReference type="ARBA" id="ARBA00022659"/>
    </source>
</evidence>
<comment type="function">
    <text evidence="22">Serine protease component of the complement C3 and C5 convertase complexes of the alternative complement pathway. Following cleavage and activation by factor D (CFD), forms the C3 convertase together with complement C3b. As part of the C3 convertase, cleaves and activates C3 into C3a anaphylatoxin and C3b opsonin, the next components of the complement pathways. When an additional complement C3b molecule binds to the C3 convertase, forms the C5 convertase, which cleaves and activates C5 into C5a anaphylatoxin and C5b component of the membrane attack complex.</text>
</comment>
<gene>
    <name evidence="32" type="ORF">PECUL_23A011567</name>
</gene>
<comment type="subunit">
    <text evidence="25">Catalytic component of the C3 convertase of the alternative complement pathway, also named C3bBb, composed of complement factor B Bb and complement C3b. Catalytic component of the C5 convertase of the alternative complement pathway, also named C3bBb3b, composed of complement factor B Bb and additional molecules of complement C3b. Interacts to CFP; this interaction contributes to the stabilization of the active C3-convertase enzyme complex.</text>
</comment>
<evidence type="ECO:0000259" key="31">
    <source>
        <dbReference type="PROSITE" id="PS50923"/>
    </source>
</evidence>
<feature type="signal peptide" evidence="28">
    <location>
        <begin position="1"/>
        <end position="15"/>
    </location>
</feature>
<evidence type="ECO:0000259" key="29">
    <source>
        <dbReference type="PROSITE" id="PS50234"/>
    </source>
</evidence>
<dbReference type="SUPFAM" id="SSF50494">
    <property type="entry name" value="Trypsin-like serine proteases"/>
    <property type="match status" value="1"/>
</dbReference>
<dbReference type="PROSITE" id="PS00134">
    <property type="entry name" value="TRYPSIN_HIS"/>
    <property type="match status" value="1"/>
</dbReference>
<evidence type="ECO:0000256" key="17">
    <source>
        <dbReference type="ARBA" id="ARBA00023157"/>
    </source>
</evidence>
<dbReference type="SMART" id="SM00327">
    <property type="entry name" value="VWA"/>
    <property type="match status" value="1"/>
</dbReference>
<dbReference type="InterPro" id="IPR035976">
    <property type="entry name" value="Sushi/SCR/CCP_sf"/>
</dbReference>
<keyword evidence="11" id="KW-0645">Protease</keyword>
<feature type="active site" description="Charge relay system" evidence="26">
    <location>
        <position position="559"/>
    </location>
</feature>
<dbReference type="CDD" id="cd00190">
    <property type="entry name" value="Tryp_SPc"/>
    <property type="match status" value="1"/>
</dbReference>
<accession>A0AAD1SZ29</accession>
<evidence type="ECO:0000256" key="8">
    <source>
        <dbReference type="ARBA" id="ARBA00022525"/>
    </source>
</evidence>
<dbReference type="InterPro" id="IPR001314">
    <property type="entry name" value="Peptidase_S1A"/>
</dbReference>
<dbReference type="Gene3D" id="3.40.50.410">
    <property type="entry name" value="von Willebrand factor, type A domain"/>
    <property type="match status" value="1"/>
</dbReference>
<evidence type="ECO:0000256" key="7">
    <source>
        <dbReference type="ARBA" id="ARBA00018671"/>
    </source>
</evidence>
<comment type="cofactor">
    <cofactor evidence="3">
        <name>Mg(2+)</name>
        <dbReference type="ChEBI" id="CHEBI:18420"/>
    </cofactor>
</comment>
<dbReference type="InterPro" id="IPR002035">
    <property type="entry name" value="VWF_A"/>
</dbReference>
<keyword evidence="10 27" id="KW-0768">Sushi</keyword>
<comment type="subunit">
    <text evidence="24">Monomer. Interacts with complement C3b; this interaction is dependent on the presence of Mg(2+).</text>
</comment>
<dbReference type="AlphaFoldDB" id="A0AAD1SZ29"/>
<evidence type="ECO:0000313" key="32">
    <source>
        <dbReference type="EMBL" id="CAH2314444.1"/>
    </source>
</evidence>
<evidence type="ECO:0000256" key="6">
    <source>
        <dbReference type="ARBA" id="ARBA00011934"/>
    </source>
</evidence>
<keyword evidence="14" id="KW-0378">Hydrolase</keyword>
<evidence type="ECO:0000256" key="11">
    <source>
        <dbReference type="ARBA" id="ARBA00022670"/>
    </source>
</evidence>
<dbReference type="Gene3D" id="2.40.10.10">
    <property type="entry name" value="Trypsin-like serine proteases"/>
    <property type="match status" value="2"/>
</dbReference>
<proteinExistence type="predicted"/>
<dbReference type="InterPro" id="IPR009003">
    <property type="entry name" value="Peptidase_S1_PA"/>
</dbReference>
<sequence length="754" mass="85260">MMMLLILLFIHVAASIPASKANCNLDKIKISGGSYSLNEDGDVVTYSCPSGMYPHPGPIQECLSYGWTKQNAKFVCKNIRCPSPAMFENGEYDPKKNVYNIGDVLQFECWSGFELKGSVNRTCQVNGKWSGKTAICEDNGGHCPNPGVPIGTTKTGISYGVENKVFYKCRQGFDMFGSSVRECTEDKYWTGTEPSCREWYTFDTPEEVAEMFSATLAANIEAADPDKEGEDISKRKLRVKKGDPMNIFIILDASKSVSIEDFNTAKKSSITFIEKVSSFDIEPRYAIISYASEAIPVVRLTDEESVEADKVIDKLDEFKYGAHGDKKGTNTRSAFRSLYEMLVLQELREKAQFMKTRNVILLMTDGKYNMGGDPKVELEKIKLFLEIGKSREDFLDVYVFGLGDGTENNELNVLASKKPNEQHTFRLKNVDNMKKAFDSMIDETDAMDMCGLNKEIIDNVFNDQNTDEKKKQTLVNEKFPWIAKITITRPDSQETCKGSILTKNFILTAAHCFHFDEETKYINVKVGTESLPVKNLYRHPQFDRNAKKDKNIISTFDYDIALLELGRRIAYSSTARPICIPCTKSSSWALRMKGEHITCKDHNDFLFKEEQIKSLFIAEEEQKLMEQKDVTIKTGNTRLACLRATEQVKEFKDIADIRDMVTDQFLCTGGTDPHVEPPTCKGDSGGPLIIEYKKRYIQVGIISWGSVNHCSGTKRKTTPVPEHSRDFHISIFSMLPWIEKTVTEELTYLPNLTP</sequence>
<dbReference type="GO" id="GO:0006957">
    <property type="term" value="P:complement activation, alternative pathway"/>
    <property type="evidence" value="ECO:0007669"/>
    <property type="project" value="UniProtKB-KW"/>
</dbReference>
<dbReference type="Pfam" id="PF00084">
    <property type="entry name" value="Sushi"/>
    <property type="match status" value="2"/>
</dbReference>
<dbReference type="PROSITE" id="PS50234">
    <property type="entry name" value="VWFA"/>
    <property type="match status" value="1"/>
</dbReference>
<comment type="catalytic activity">
    <reaction evidence="1">
        <text>Cleavage of Arg-|-Ser bond in complement component C3 alpha-chain to yield C3a and C3b, and Arg-|-Xaa bond in complement component C5 alpha-chain to yield C5a and C5b.</text>
        <dbReference type="EC" id="3.4.21.47"/>
    </reaction>
</comment>
<keyword evidence="12 28" id="KW-0732">Signal</keyword>
<keyword evidence="15" id="KW-0720">Serine protease</keyword>
<evidence type="ECO:0000256" key="13">
    <source>
        <dbReference type="ARBA" id="ARBA00022737"/>
    </source>
</evidence>
<dbReference type="SUPFAM" id="SSF57535">
    <property type="entry name" value="Complement control module/SCR domain"/>
    <property type="match status" value="2"/>
</dbReference>
<evidence type="ECO:0000256" key="1">
    <source>
        <dbReference type="ARBA" id="ARBA00000061"/>
    </source>
</evidence>
<evidence type="ECO:0000256" key="25">
    <source>
        <dbReference type="ARBA" id="ARBA00093582"/>
    </source>
</evidence>
<keyword evidence="8" id="KW-0964">Secreted</keyword>
<name>A0AAD1SZ29_PELCU</name>
<dbReference type="Pfam" id="PF00089">
    <property type="entry name" value="Trypsin"/>
    <property type="match status" value="2"/>
</dbReference>
<dbReference type="CDD" id="cd00033">
    <property type="entry name" value="CCP"/>
    <property type="match status" value="3"/>
</dbReference>
<keyword evidence="13" id="KW-0677">Repeat</keyword>
<evidence type="ECO:0000256" key="2">
    <source>
        <dbReference type="ARBA" id="ARBA00001936"/>
    </source>
</evidence>
<keyword evidence="18" id="KW-0179">Complement alternate pathway</keyword>
<feature type="chain" id="PRO_5041946579" description="Complement factor B" evidence="28">
    <location>
        <begin position="16"/>
        <end position="754"/>
    </location>
</feature>
<dbReference type="SMART" id="SM00020">
    <property type="entry name" value="Tryp_SPc"/>
    <property type="match status" value="1"/>
</dbReference>
<dbReference type="Proteomes" id="UP001295444">
    <property type="component" value="Chromosome 09"/>
</dbReference>
<feature type="active site" description="Charge relay system" evidence="26">
    <location>
        <position position="511"/>
    </location>
</feature>
<comment type="subcellular location">
    <subcellularLocation>
        <location evidence="4">Cell surface</location>
    </subcellularLocation>
    <subcellularLocation>
        <location evidence="5">Secreted</location>
    </subcellularLocation>
</comment>
<feature type="active site" description="Charge relay system" evidence="26">
    <location>
        <position position="684"/>
    </location>
</feature>
<dbReference type="PRINTS" id="PR00722">
    <property type="entry name" value="CHYMOTRYPSIN"/>
</dbReference>
<evidence type="ECO:0000256" key="28">
    <source>
        <dbReference type="SAM" id="SignalP"/>
    </source>
</evidence>
<feature type="domain" description="Sushi" evidence="31">
    <location>
        <begin position="79"/>
        <end position="138"/>
    </location>
</feature>
<dbReference type="EMBL" id="OW240920">
    <property type="protein sequence ID" value="CAH2314444.1"/>
    <property type="molecule type" value="Genomic_DNA"/>
</dbReference>
<evidence type="ECO:0000256" key="27">
    <source>
        <dbReference type="PROSITE-ProRule" id="PRU00302"/>
    </source>
</evidence>
<protein>
    <recommendedName>
        <fullName evidence="7">Complement factor B</fullName>
        <ecNumber evidence="6">3.4.21.47</ecNumber>
    </recommendedName>
    <alternativeName>
        <fullName evidence="20">C3/C5 convertase</fullName>
    </alternativeName>
</protein>
<feature type="disulfide bond" evidence="27">
    <location>
        <begin position="109"/>
        <end position="136"/>
    </location>
</feature>
<evidence type="ECO:0000259" key="30">
    <source>
        <dbReference type="PROSITE" id="PS50240"/>
    </source>
</evidence>
<feature type="domain" description="Sushi" evidence="31">
    <location>
        <begin position="141"/>
        <end position="198"/>
    </location>
</feature>
<evidence type="ECO:0000256" key="19">
    <source>
        <dbReference type="ARBA" id="ARBA00023180"/>
    </source>
</evidence>
<evidence type="ECO:0000256" key="22">
    <source>
        <dbReference type="ARBA" id="ARBA00093402"/>
    </source>
</evidence>
<dbReference type="PANTHER" id="PTHR46393:SF1">
    <property type="entry name" value="COMPLEMENT FACTOR B"/>
    <property type="match status" value="1"/>
</dbReference>
<dbReference type="PROSITE" id="PS50240">
    <property type="entry name" value="TRYPSIN_DOM"/>
    <property type="match status" value="1"/>
</dbReference>
<keyword evidence="33" id="KW-1185">Reference proteome</keyword>
<keyword evidence="19" id="KW-0325">Glycoprotein</keyword>
<evidence type="ECO:0000256" key="18">
    <source>
        <dbReference type="ARBA" id="ARBA00023162"/>
    </source>
</evidence>
<dbReference type="InterPro" id="IPR018114">
    <property type="entry name" value="TRYPSIN_HIS"/>
</dbReference>
<feature type="domain" description="VWFA" evidence="29">
    <location>
        <begin position="246"/>
        <end position="440"/>
    </location>
</feature>
<keyword evidence="16" id="KW-0391">Immunity</keyword>
<reference evidence="32" key="1">
    <citation type="submission" date="2022-03" db="EMBL/GenBank/DDBJ databases">
        <authorList>
            <person name="Alioto T."/>
            <person name="Alioto T."/>
            <person name="Gomez Garrido J."/>
        </authorList>
    </citation>
    <scope>NUCLEOTIDE SEQUENCE</scope>
</reference>
<evidence type="ECO:0000256" key="16">
    <source>
        <dbReference type="ARBA" id="ARBA00022859"/>
    </source>
</evidence>
<organism evidence="32 33">
    <name type="scientific">Pelobates cultripes</name>
    <name type="common">Western spadefoot toad</name>
    <dbReference type="NCBI Taxonomy" id="61616"/>
    <lineage>
        <taxon>Eukaryota</taxon>
        <taxon>Metazoa</taxon>
        <taxon>Chordata</taxon>
        <taxon>Craniata</taxon>
        <taxon>Vertebrata</taxon>
        <taxon>Euteleostomi</taxon>
        <taxon>Amphibia</taxon>
        <taxon>Batrachia</taxon>
        <taxon>Anura</taxon>
        <taxon>Pelobatoidea</taxon>
        <taxon>Pelobatidae</taxon>
        <taxon>Pelobates</taxon>
    </lineage>
</organism>
<evidence type="ECO:0000256" key="12">
    <source>
        <dbReference type="ARBA" id="ARBA00022729"/>
    </source>
</evidence>
<dbReference type="GO" id="GO:0070062">
    <property type="term" value="C:extracellular exosome"/>
    <property type="evidence" value="ECO:0007669"/>
    <property type="project" value="TreeGrafter"/>
</dbReference>
<evidence type="ECO:0000256" key="24">
    <source>
        <dbReference type="ARBA" id="ARBA00093516"/>
    </source>
</evidence>
<feature type="disulfide bond" evidence="27">
    <location>
        <begin position="169"/>
        <end position="196"/>
    </location>
</feature>
<comment type="function">
    <text evidence="21">Involved in proliferation and differentiation of preactivated B-lymphocytes, rapid spreading of peripheral blood monocytes, stimulation of lymphocyte blastogenesis and lysis of erythrocytes.</text>
</comment>